<name>A0A078B5K9_STYLE</name>
<keyword evidence="1" id="KW-0472">Membrane</keyword>
<evidence type="ECO:0000313" key="2">
    <source>
        <dbReference type="EMBL" id="CDW89810.1"/>
    </source>
</evidence>
<keyword evidence="3" id="KW-1185">Reference proteome</keyword>
<dbReference type="InParanoid" id="A0A078B5K9"/>
<feature type="transmembrane region" description="Helical" evidence="1">
    <location>
        <begin position="407"/>
        <end position="428"/>
    </location>
</feature>
<gene>
    <name evidence="2" type="primary">Contig19116.g20270</name>
    <name evidence="2" type="ORF">STYLEM_18949</name>
</gene>
<feature type="transmembrane region" description="Helical" evidence="1">
    <location>
        <begin position="293"/>
        <end position="312"/>
    </location>
</feature>
<keyword evidence="1" id="KW-0812">Transmembrane</keyword>
<accession>A0A078B5K9</accession>
<proteinExistence type="predicted"/>
<sequence length="489" mass="57543">MKVKVDDYNLVYEQFTLQKILNHHTFLYQNADNNQKQFYFCEVFDYNQYVENCHQIVKQINQNKTIKEDYGVVWLKRQRSGDFVSQQIDSYMNLNSEYVPDLIIMEKLNEQTQLHYMIYNISHVPAKKSAEGFMDTEEMDKLVNKLEFRHQNKSGQIRPLKHGTYSIILESQGQVICEKLEMYMLGETMLSICITISFLAITTHLFSVSRFSVYITHKLVPLLLMLKSVLTTLTAAEYGLCTSLSNGLNLQIDQTLSTLVTIFNTLLNSYILSQVMGFKYLRENLEPMQTKQLFMLTISAYFVFSLQNIQMIFDRMSILGAVVTLAFYRHMIKIVFFNKQNTERQINNYLTLTSLSPTNPNYEILMIKSRQARNESIIAVLFFMLKFMLVIDGLAKLNQKDDRVYKAYKQLGVDILDYLALFFTYWNLKPLRNDARFEISDVFINILITLCRMPEIWDQNQQAQRDWQRIINVRFLQLILKVMNHLLGI</sequence>
<evidence type="ECO:0000313" key="3">
    <source>
        <dbReference type="Proteomes" id="UP000039865"/>
    </source>
</evidence>
<protein>
    <submittedName>
        <fullName evidence="2">Uncharacterized protein</fullName>
    </submittedName>
</protein>
<feature type="transmembrane region" description="Helical" evidence="1">
    <location>
        <begin position="219"/>
        <end position="240"/>
    </location>
</feature>
<reference evidence="2 3" key="1">
    <citation type="submission" date="2014-06" db="EMBL/GenBank/DDBJ databases">
        <authorList>
            <person name="Swart Estienne"/>
        </authorList>
    </citation>
    <scope>NUCLEOTIDE SEQUENCE [LARGE SCALE GENOMIC DNA]</scope>
    <source>
        <strain evidence="2 3">130c</strain>
    </source>
</reference>
<keyword evidence="1" id="KW-1133">Transmembrane helix</keyword>
<evidence type="ECO:0000256" key="1">
    <source>
        <dbReference type="SAM" id="Phobius"/>
    </source>
</evidence>
<feature type="transmembrane region" description="Helical" evidence="1">
    <location>
        <begin position="318"/>
        <end position="336"/>
    </location>
</feature>
<dbReference type="AlphaFoldDB" id="A0A078B5K9"/>
<feature type="transmembrane region" description="Helical" evidence="1">
    <location>
        <begin position="376"/>
        <end position="395"/>
    </location>
</feature>
<dbReference type="EMBL" id="CCKQ01017892">
    <property type="protein sequence ID" value="CDW89810.1"/>
    <property type="molecule type" value="Genomic_DNA"/>
</dbReference>
<organism evidence="2 3">
    <name type="scientific">Stylonychia lemnae</name>
    <name type="common">Ciliate</name>
    <dbReference type="NCBI Taxonomy" id="5949"/>
    <lineage>
        <taxon>Eukaryota</taxon>
        <taxon>Sar</taxon>
        <taxon>Alveolata</taxon>
        <taxon>Ciliophora</taxon>
        <taxon>Intramacronucleata</taxon>
        <taxon>Spirotrichea</taxon>
        <taxon>Stichotrichia</taxon>
        <taxon>Sporadotrichida</taxon>
        <taxon>Oxytrichidae</taxon>
        <taxon>Stylonychinae</taxon>
        <taxon>Stylonychia</taxon>
    </lineage>
</organism>
<feature type="transmembrane region" description="Helical" evidence="1">
    <location>
        <begin position="182"/>
        <end position="207"/>
    </location>
</feature>
<feature type="transmembrane region" description="Helical" evidence="1">
    <location>
        <begin position="260"/>
        <end position="281"/>
    </location>
</feature>
<dbReference type="Proteomes" id="UP000039865">
    <property type="component" value="Unassembled WGS sequence"/>
</dbReference>